<dbReference type="InterPro" id="IPR050474">
    <property type="entry name" value="Hel308_SKI2-like"/>
</dbReference>
<name>A0A2S7XCB3_9GAMM</name>
<dbReference type="PROSITE" id="PS51192">
    <property type="entry name" value="HELICASE_ATP_BIND_1"/>
    <property type="match status" value="1"/>
</dbReference>
<evidence type="ECO:0000259" key="5">
    <source>
        <dbReference type="PROSITE" id="PS51192"/>
    </source>
</evidence>
<organism evidence="7 8">
    <name type="scientific">Aliivibrio sifiae</name>
    <dbReference type="NCBI Taxonomy" id="566293"/>
    <lineage>
        <taxon>Bacteria</taxon>
        <taxon>Pseudomonadati</taxon>
        <taxon>Pseudomonadota</taxon>
        <taxon>Gammaproteobacteria</taxon>
        <taxon>Vibrionales</taxon>
        <taxon>Vibrionaceae</taxon>
        <taxon>Aliivibrio</taxon>
    </lineage>
</organism>
<dbReference type="GO" id="GO:0016787">
    <property type="term" value="F:hydrolase activity"/>
    <property type="evidence" value="ECO:0007669"/>
    <property type="project" value="UniProtKB-KW"/>
</dbReference>
<dbReference type="SMART" id="SM00490">
    <property type="entry name" value="HELICc"/>
    <property type="match status" value="1"/>
</dbReference>
<sequence>ALINQVTIEIRTSLKDLINKYDYTVFNTISGEEKASKNYIFILTPERLLNLHTKENALELDDLFVDEAHKLASSGNDSERSLTEYNAIEMTLAKYDNLKVYFSSPNISNPSVFLELFGKNPYYSHHTDEAPVAQNIFLINVEQNSLRVLANNEFININSDLVNSISNNNDFIINVGKSKHSNMIYCSRGEIAVNYAKEFLEKLDNTELSDDITDAIKAISDLVHEDYYLVKCLKKRVAYHHGKLPHSVRGIVEDLFRKGEIDYIFCTPTLAEGVNMPTKNIFIICENKIRYTQDKESNKIKSLNFWNLAGRAGRYRSELSGNVFCLSSGTKSWDNDLSIFKDKSVKLESTIEKNIKSKAKLDKLEQLLSSDKLSSQDTDSTIKYLANIICIDTLRFPEELNKSNTINLFIKSNLHKIVELAKLKSNDIKNIPLELLNSYKSLDFSTHKDIYEIARFHEKDAVLPSFNYENCTLVLNIFHRIYDWENTEKIKMSQISYYNKLMYDWISGKSVNQMIVMSIKYYKENQKQLFIRQGNEVLMPVFDGSLDHINILIEKLFSDLEDVLRFKFERYFNHYYKALVSINGEDDSGTNWATFLEYGSTNPFEIELQNVGISRFTAINIYRNENLRKYVYKTNDELVIDYKNLLRVLPINSFEYRELSAMSL</sequence>
<dbReference type="GO" id="GO:0004386">
    <property type="term" value="F:helicase activity"/>
    <property type="evidence" value="ECO:0007669"/>
    <property type="project" value="UniProtKB-KW"/>
</dbReference>
<dbReference type="GO" id="GO:0005524">
    <property type="term" value="F:ATP binding"/>
    <property type="evidence" value="ECO:0007669"/>
    <property type="project" value="UniProtKB-KW"/>
</dbReference>
<accession>A0A2S7XCB3</accession>
<feature type="domain" description="Helicase C-terminal" evidence="6">
    <location>
        <begin position="195"/>
        <end position="372"/>
    </location>
</feature>
<proteinExistence type="predicted"/>
<dbReference type="InterPro" id="IPR001650">
    <property type="entry name" value="Helicase_C-like"/>
</dbReference>
<keyword evidence="3" id="KW-0347">Helicase</keyword>
<evidence type="ECO:0000256" key="2">
    <source>
        <dbReference type="ARBA" id="ARBA00022801"/>
    </source>
</evidence>
<feature type="non-terminal residue" evidence="7">
    <location>
        <position position="1"/>
    </location>
</feature>
<evidence type="ECO:0008006" key="9">
    <source>
        <dbReference type="Google" id="ProtNLM"/>
    </source>
</evidence>
<dbReference type="SUPFAM" id="SSF52540">
    <property type="entry name" value="P-loop containing nucleoside triphosphate hydrolases"/>
    <property type="match status" value="1"/>
</dbReference>
<protein>
    <recommendedName>
        <fullName evidence="9">DEAD/DEAH box helicase</fullName>
    </recommendedName>
</protein>
<keyword evidence="1" id="KW-0547">Nucleotide-binding</keyword>
<evidence type="ECO:0000313" key="7">
    <source>
        <dbReference type="EMBL" id="PQJ88990.1"/>
    </source>
</evidence>
<evidence type="ECO:0000313" key="8">
    <source>
        <dbReference type="Proteomes" id="UP000239263"/>
    </source>
</evidence>
<dbReference type="InterPro" id="IPR014001">
    <property type="entry name" value="Helicase_ATP-bd"/>
</dbReference>
<evidence type="ECO:0000256" key="1">
    <source>
        <dbReference type="ARBA" id="ARBA00022741"/>
    </source>
</evidence>
<comment type="caution">
    <text evidence="7">The sequence shown here is derived from an EMBL/GenBank/DDBJ whole genome shotgun (WGS) entry which is preliminary data.</text>
</comment>
<dbReference type="PANTHER" id="PTHR47961:SF6">
    <property type="entry name" value="DNA-DIRECTED DNA POLYMERASE"/>
    <property type="match status" value="1"/>
</dbReference>
<dbReference type="AlphaFoldDB" id="A0A2S7XCB3"/>
<evidence type="ECO:0000256" key="4">
    <source>
        <dbReference type="ARBA" id="ARBA00022840"/>
    </source>
</evidence>
<dbReference type="EMBL" id="MSCO01000001">
    <property type="protein sequence ID" value="PQJ88990.1"/>
    <property type="molecule type" value="Genomic_DNA"/>
</dbReference>
<dbReference type="InterPro" id="IPR027417">
    <property type="entry name" value="P-loop_NTPase"/>
</dbReference>
<dbReference type="Pfam" id="PF00271">
    <property type="entry name" value="Helicase_C"/>
    <property type="match status" value="1"/>
</dbReference>
<dbReference type="PROSITE" id="PS51194">
    <property type="entry name" value="HELICASE_CTER"/>
    <property type="match status" value="1"/>
</dbReference>
<dbReference type="Gene3D" id="3.40.50.300">
    <property type="entry name" value="P-loop containing nucleotide triphosphate hydrolases"/>
    <property type="match status" value="1"/>
</dbReference>
<reference evidence="7 8" key="1">
    <citation type="submission" date="2016-12" db="EMBL/GenBank/DDBJ databases">
        <title>Diversity of luminous bacteria.</title>
        <authorList>
            <person name="Yoshizawa S."/>
            <person name="Kogure K."/>
        </authorList>
    </citation>
    <scope>NUCLEOTIDE SEQUENCE [LARGE SCALE GENOMIC DNA]</scope>
    <source>
        <strain evidence="7 8">ATCC 33715</strain>
    </source>
</reference>
<dbReference type="RefSeq" id="WP_105054555.1">
    <property type="nucleotide sequence ID" value="NZ_CAWNRT010000001.1"/>
</dbReference>
<gene>
    <name evidence="7" type="ORF">BTO22_05060</name>
</gene>
<feature type="domain" description="Helicase ATP-binding" evidence="5">
    <location>
        <begin position="1"/>
        <end position="124"/>
    </location>
</feature>
<evidence type="ECO:0000256" key="3">
    <source>
        <dbReference type="ARBA" id="ARBA00022806"/>
    </source>
</evidence>
<keyword evidence="2" id="KW-0378">Hydrolase</keyword>
<dbReference type="PANTHER" id="PTHR47961">
    <property type="entry name" value="DNA POLYMERASE THETA, PUTATIVE (AFU_ORTHOLOGUE AFUA_1G05260)-RELATED"/>
    <property type="match status" value="1"/>
</dbReference>
<evidence type="ECO:0000259" key="6">
    <source>
        <dbReference type="PROSITE" id="PS51194"/>
    </source>
</evidence>
<dbReference type="Proteomes" id="UP000239263">
    <property type="component" value="Unassembled WGS sequence"/>
</dbReference>
<keyword evidence="4" id="KW-0067">ATP-binding</keyword>